<reference evidence="1 2" key="1">
    <citation type="submission" date="2015-01" db="EMBL/GenBank/DDBJ databases">
        <title>Evolution of Trichinella species and genotypes.</title>
        <authorList>
            <person name="Korhonen P.K."/>
            <person name="Edoardo P."/>
            <person name="Giuseppe L.R."/>
            <person name="Gasser R.B."/>
        </authorList>
    </citation>
    <scope>NUCLEOTIDE SEQUENCE [LARGE SCALE GENOMIC DNA]</scope>
    <source>
        <strain evidence="1">ISS37</strain>
    </source>
</reference>
<dbReference type="AlphaFoldDB" id="A0A0V0S6I4"/>
<name>A0A0V0S6I4_9BILA</name>
<protein>
    <submittedName>
        <fullName evidence="1">Uncharacterized protein</fullName>
    </submittedName>
</protein>
<evidence type="ECO:0000313" key="2">
    <source>
        <dbReference type="Proteomes" id="UP000054630"/>
    </source>
</evidence>
<dbReference type="Proteomes" id="UP000054630">
    <property type="component" value="Unassembled WGS sequence"/>
</dbReference>
<proteinExistence type="predicted"/>
<organism evidence="1 2">
    <name type="scientific">Trichinella nelsoni</name>
    <dbReference type="NCBI Taxonomy" id="6336"/>
    <lineage>
        <taxon>Eukaryota</taxon>
        <taxon>Metazoa</taxon>
        <taxon>Ecdysozoa</taxon>
        <taxon>Nematoda</taxon>
        <taxon>Enoplea</taxon>
        <taxon>Dorylaimia</taxon>
        <taxon>Trichinellida</taxon>
        <taxon>Trichinellidae</taxon>
        <taxon>Trichinella</taxon>
    </lineage>
</organism>
<comment type="caution">
    <text evidence="1">The sequence shown here is derived from an EMBL/GenBank/DDBJ whole genome shotgun (WGS) entry which is preliminary data.</text>
</comment>
<accession>A0A0V0S6I4</accession>
<keyword evidence="2" id="KW-1185">Reference proteome</keyword>
<sequence>MDNLLQIGLGRTADCIVASLSTATLAGGFFRAKRVIDNLTSEKISTLHAGGDVFIISELNCQGKKRAQLWAGEWSLGMKMEISIAKISVMTVRIQDSSLLTFSTAQADRRAAVMMVIV</sequence>
<evidence type="ECO:0000313" key="1">
    <source>
        <dbReference type="EMBL" id="KRX22334.1"/>
    </source>
</evidence>
<dbReference type="EMBL" id="JYDL01000032">
    <property type="protein sequence ID" value="KRX22334.1"/>
    <property type="molecule type" value="Genomic_DNA"/>
</dbReference>
<gene>
    <name evidence="1" type="ORF">T07_13476</name>
</gene>